<evidence type="ECO:0000259" key="3">
    <source>
        <dbReference type="PROSITE" id="PS51635"/>
    </source>
</evidence>
<dbReference type="InterPro" id="IPR002641">
    <property type="entry name" value="PNPLA_dom"/>
</dbReference>
<dbReference type="Gene3D" id="3.40.1090.10">
    <property type="entry name" value="Cytosolic phospholipase A2 catalytic domain"/>
    <property type="match status" value="1"/>
</dbReference>
<dbReference type="STRING" id="447422.SAMN05660903_03333"/>
<evidence type="ECO:0000256" key="1">
    <source>
        <dbReference type="ARBA" id="ARBA00023098"/>
    </source>
</evidence>
<dbReference type="InterPro" id="IPR016035">
    <property type="entry name" value="Acyl_Trfase/lysoPLipase"/>
</dbReference>
<dbReference type="Pfam" id="PF01734">
    <property type="entry name" value="Patatin"/>
    <property type="match status" value="1"/>
</dbReference>
<feature type="short sequence motif" description="DGA/G" evidence="2">
    <location>
        <begin position="182"/>
        <end position="184"/>
    </location>
</feature>
<dbReference type="GO" id="GO:0016787">
    <property type="term" value="F:hydrolase activity"/>
    <property type="evidence" value="ECO:0007669"/>
    <property type="project" value="UniProtKB-UniRule"/>
</dbReference>
<keyword evidence="1 2" id="KW-0443">Lipid metabolism</keyword>
<dbReference type="EMBL" id="LKTS01000015">
    <property type="protein sequence ID" value="PKD19330.1"/>
    <property type="molecule type" value="Genomic_DNA"/>
</dbReference>
<sequence>MRALVISGGGSKGAFAGGVAQYLIQEEGKKYDLFLGTSTGSLLIPHLAMGNIDKVYEIYTNVNQRKIFSINPFVVKRKEGREYVTINYFNMFWQFVRKKRTFGESQNLRKHIKRNFSEEDFDKLKNQVEDVIVTVSNLSKNRVEYKSINDFSYEDFCDWIWISCNYIPFMSLANKDGFEYADGGLGCVVPIREAIKRGATEVDAIILEAENMEYNKVLGKNPFSLMINLFGFLLDQVEYHDIVEGKLAALNKKVKLNTYYTPTKLTENSLVFNKKLMGEWWQQGYDHAKEKHMQFLATKRKSFFGLF</sequence>
<dbReference type="Proteomes" id="UP000232673">
    <property type="component" value="Unassembled WGS sequence"/>
</dbReference>
<accession>A0A2N0TX60</accession>
<keyword evidence="2" id="KW-0442">Lipid degradation</keyword>
<gene>
    <name evidence="4" type="ORF">APR41_16310</name>
</gene>
<dbReference type="AlphaFoldDB" id="A0A2N0TX60"/>
<protein>
    <submittedName>
        <fullName evidence="4">Patatin</fullName>
    </submittedName>
</protein>
<evidence type="ECO:0000256" key="2">
    <source>
        <dbReference type="PROSITE-ProRule" id="PRU01161"/>
    </source>
</evidence>
<evidence type="ECO:0000313" key="4">
    <source>
        <dbReference type="EMBL" id="PKD19330.1"/>
    </source>
</evidence>
<dbReference type="GO" id="GO:0016042">
    <property type="term" value="P:lipid catabolic process"/>
    <property type="evidence" value="ECO:0007669"/>
    <property type="project" value="UniProtKB-UniRule"/>
</dbReference>
<keyword evidence="5" id="KW-1185">Reference proteome</keyword>
<dbReference type="OrthoDB" id="1489257at2"/>
<reference evidence="4 5" key="1">
    <citation type="submission" date="2015-10" db="EMBL/GenBank/DDBJ databases">
        <title>Draft genome sequence of Salegentibacter salinarum KCTC 12975.</title>
        <authorList>
            <person name="Lin W."/>
            <person name="Zheng Q."/>
        </authorList>
    </citation>
    <scope>NUCLEOTIDE SEQUENCE [LARGE SCALE GENOMIC DNA]</scope>
    <source>
        <strain evidence="4 5">KCTC 12975</strain>
    </source>
</reference>
<feature type="domain" description="PNPLA" evidence="3">
    <location>
        <begin position="4"/>
        <end position="195"/>
    </location>
</feature>
<proteinExistence type="predicted"/>
<name>A0A2N0TX60_9FLAO</name>
<comment type="caution">
    <text evidence="4">The sequence shown here is derived from an EMBL/GenBank/DDBJ whole genome shotgun (WGS) entry which is preliminary data.</text>
</comment>
<dbReference type="SUPFAM" id="SSF52151">
    <property type="entry name" value="FabD/lysophospholipase-like"/>
    <property type="match status" value="1"/>
</dbReference>
<feature type="short sequence motif" description="GXSXG" evidence="2">
    <location>
        <begin position="36"/>
        <end position="40"/>
    </location>
</feature>
<evidence type="ECO:0000313" key="5">
    <source>
        <dbReference type="Proteomes" id="UP000232673"/>
    </source>
</evidence>
<dbReference type="PROSITE" id="PS51635">
    <property type="entry name" value="PNPLA"/>
    <property type="match status" value="1"/>
</dbReference>
<feature type="short sequence motif" description="GXGXXG" evidence="2">
    <location>
        <begin position="8"/>
        <end position="13"/>
    </location>
</feature>
<keyword evidence="2" id="KW-0378">Hydrolase</keyword>
<dbReference type="RefSeq" id="WP_079714322.1">
    <property type="nucleotide sequence ID" value="NZ_FUZC01000018.1"/>
</dbReference>
<feature type="active site" description="Nucleophile" evidence="2">
    <location>
        <position position="38"/>
    </location>
</feature>
<organism evidence="4 5">
    <name type="scientific">Salegentibacter salinarum</name>
    <dbReference type="NCBI Taxonomy" id="447422"/>
    <lineage>
        <taxon>Bacteria</taxon>
        <taxon>Pseudomonadati</taxon>
        <taxon>Bacteroidota</taxon>
        <taxon>Flavobacteriia</taxon>
        <taxon>Flavobacteriales</taxon>
        <taxon>Flavobacteriaceae</taxon>
        <taxon>Salegentibacter</taxon>
    </lineage>
</organism>
<feature type="active site" description="Proton acceptor" evidence="2">
    <location>
        <position position="182"/>
    </location>
</feature>